<protein>
    <submittedName>
        <fullName evidence="1">Uncharacterized protein</fullName>
    </submittedName>
</protein>
<reference evidence="1" key="1">
    <citation type="journal article" date="2019" name="Sci. Rep.">
        <title>Draft genome of Tanacetum cinerariifolium, the natural source of mosquito coil.</title>
        <authorList>
            <person name="Yamashiro T."/>
            <person name="Shiraishi A."/>
            <person name="Satake H."/>
            <person name="Nakayama K."/>
        </authorList>
    </citation>
    <scope>NUCLEOTIDE SEQUENCE</scope>
</reference>
<proteinExistence type="predicted"/>
<dbReference type="EMBL" id="BKCJ011049075">
    <property type="protein sequence ID" value="GFC74840.1"/>
    <property type="molecule type" value="Genomic_DNA"/>
</dbReference>
<comment type="caution">
    <text evidence="1">The sequence shown here is derived from an EMBL/GenBank/DDBJ whole genome shotgun (WGS) entry which is preliminary data.</text>
</comment>
<sequence length="73" mass="7958">SASIHADRFIPAASRNISTSIHAGRHIPAGRDDGVLLLIPQQVHPHVNKDIRIVDSGCFKSMTSNKEKLADFV</sequence>
<feature type="non-terminal residue" evidence="1">
    <location>
        <position position="1"/>
    </location>
</feature>
<gene>
    <name evidence="1" type="ORF">Tci_846810</name>
</gene>
<accession>A0A699QW95</accession>
<name>A0A699QW95_TANCI</name>
<organism evidence="1">
    <name type="scientific">Tanacetum cinerariifolium</name>
    <name type="common">Dalmatian daisy</name>
    <name type="synonym">Chrysanthemum cinerariifolium</name>
    <dbReference type="NCBI Taxonomy" id="118510"/>
    <lineage>
        <taxon>Eukaryota</taxon>
        <taxon>Viridiplantae</taxon>
        <taxon>Streptophyta</taxon>
        <taxon>Embryophyta</taxon>
        <taxon>Tracheophyta</taxon>
        <taxon>Spermatophyta</taxon>
        <taxon>Magnoliopsida</taxon>
        <taxon>eudicotyledons</taxon>
        <taxon>Gunneridae</taxon>
        <taxon>Pentapetalae</taxon>
        <taxon>asterids</taxon>
        <taxon>campanulids</taxon>
        <taxon>Asterales</taxon>
        <taxon>Asteraceae</taxon>
        <taxon>Asteroideae</taxon>
        <taxon>Anthemideae</taxon>
        <taxon>Anthemidinae</taxon>
        <taxon>Tanacetum</taxon>
    </lineage>
</organism>
<dbReference type="AlphaFoldDB" id="A0A699QW95"/>
<evidence type="ECO:0000313" key="1">
    <source>
        <dbReference type="EMBL" id="GFC74840.1"/>
    </source>
</evidence>